<evidence type="ECO:0000313" key="1">
    <source>
        <dbReference type="EMBL" id="QJH99192.1"/>
    </source>
</evidence>
<keyword evidence="1" id="KW-0547">Nucleotide-binding</keyword>
<keyword evidence="1" id="KW-0378">Hydrolase</keyword>
<proteinExistence type="predicted"/>
<gene>
    <name evidence="1" type="ORF">TM448B01520_0010</name>
</gene>
<keyword evidence="1" id="KW-0347">Helicase</keyword>
<dbReference type="InterPro" id="IPR027417">
    <property type="entry name" value="P-loop_NTPase"/>
</dbReference>
<dbReference type="SUPFAM" id="SSF52540">
    <property type="entry name" value="P-loop containing nucleoside triphosphate hydrolases"/>
    <property type="match status" value="1"/>
</dbReference>
<reference evidence="1" key="1">
    <citation type="submission" date="2020-03" db="EMBL/GenBank/DDBJ databases">
        <title>The deep terrestrial virosphere.</title>
        <authorList>
            <person name="Holmfeldt K."/>
            <person name="Nilsson E."/>
            <person name="Simone D."/>
            <person name="Lopez-Fernandez M."/>
            <person name="Wu X."/>
            <person name="de Brujin I."/>
            <person name="Lundin D."/>
            <person name="Andersson A."/>
            <person name="Bertilsson S."/>
            <person name="Dopson M."/>
        </authorList>
    </citation>
    <scope>NUCLEOTIDE SEQUENCE</scope>
    <source>
        <strain evidence="1">TM448B01520</strain>
    </source>
</reference>
<dbReference type="EMBL" id="MT144774">
    <property type="protein sequence ID" value="QJH99192.1"/>
    <property type="molecule type" value="Genomic_DNA"/>
</dbReference>
<dbReference type="Gene3D" id="3.40.50.300">
    <property type="entry name" value="P-loop containing nucleotide triphosphate hydrolases"/>
    <property type="match status" value="1"/>
</dbReference>
<sequence>MPEVSPAVVKQPWERKAVDNRLENKILTGMIVDSRFLGQIQPMYDPRFFKTSFAAQVASWCLDYWDRYKLAPLTYIQDVYEDQRRAGMDEDQAELIGRFLAGLSEEFEKSPEQLNTQYLLDQTEAYFKERGLELTAQDITACLRMGRVDQAEEAALGFHSVSRATSSTKKLLEDAKELLDSEENEPPLLALNGDLGRWMGPLYRDWLVSLAAPKKRGKSWWLGWFALQALYSGLKVGYFNLEMPSSKTAWRMLRELAGVTHKTGERLWPVWDCASNQDGSCTNPDRTNDLALTDSKGKIVHYKYAPPGYLPCTSCWKTKEYRAASWLEPRDIQQDSPYNKAIRKAMVARQYSHSDIWMEAWWQGTPELIRSTLYKWEHLEGFQPDVIVVDYADALTSENKFGGQKRHEIDAVWKGLKGLAMEKHALVLTATHTNKQSEGQWSVKGTDYAEDNRKGWHVDLMVGINQSPIEEGYQRWRLGKTDERHDGTGEGQVTCLCQLDYGQVVLDSYWY</sequence>
<dbReference type="AlphaFoldDB" id="A0A6M3XN98"/>
<name>A0A6M3XN98_9ZZZZ</name>
<accession>A0A6M3XN98</accession>
<organism evidence="1">
    <name type="scientific">viral metagenome</name>
    <dbReference type="NCBI Taxonomy" id="1070528"/>
    <lineage>
        <taxon>unclassified sequences</taxon>
        <taxon>metagenomes</taxon>
        <taxon>organismal metagenomes</taxon>
    </lineage>
</organism>
<keyword evidence="1" id="KW-0067">ATP-binding</keyword>
<dbReference type="GO" id="GO:0004386">
    <property type="term" value="F:helicase activity"/>
    <property type="evidence" value="ECO:0007669"/>
    <property type="project" value="UniProtKB-KW"/>
</dbReference>
<protein>
    <submittedName>
        <fullName evidence="1">Putative helicase</fullName>
    </submittedName>
</protein>